<organism evidence="1 2">
    <name type="scientific">Clostridium tagluense</name>
    <dbReference type="NCBI Taxonomy" id="360422"/>
    <lineage>
        <taxon>Bacteria</taxon>
        <taxon>Bacillati</taxon>
        <taxon>Bacillota</taxon>
        <taxon>Clostridia</taxon>
        <taxon>Eubacteriales</taxon>
        <taxon>Clostridiaceae</taxon>
        <taxon>Clostridium</taxon>
    </lineage>
</organism>
<evidence type="ECO:0000313" key="1">
    <source>
        <dbReference type="EMBL" id="GCD10023.1"/>
    </source>
</evidence>
<reference evidence="1 2" key="1">
    <citation type="submission" date="2018-11" db="EMBL/GenBank/DDBJ databases">
        <title>Genome sequencing and assembly of Clostridium tagluense strain A121.</title>
        <authorList>
            <person name="Murakami T."/>
            <person name="Segawa T."/>
            <person name="Shcherbakova V.A."/>
            <person name="Mori H."/>
            <person name="Yoshimura Y."/>
        </authorList>
    </citation>
    <scope>NUCLEOTIDE SEQUENCE [LARGE SCALE GENOMIC DNA]</scope>
    <source>
        <strain evidence="1 2">A121</strain>
    </source>
</reference>
<dbReference type="RefSeq" id="WP_124999982.1">
    <property type="nucleotide sequence ID" value="NZ_BHYK01000007.1"/>
</dbReference>
<proteinExistence type="predicted"/>
<sequence>MSFIFKDIKSSGGVEKIEFAEIINVDRLIRREATFKILNTAIIYNAEEEYYYTLATCINEKNVIETISVEGFEIHANITDLRGAYIDYKEYEEDSEVNCIGIIYYP</sequence>
<gene>
    <name evidence="1" type="ORF">Ctaglu_16460</name>
</gene>
<name>A0A401UKD1_9CLOT</name>
<comment type="caution">
    <text evidence="1">The sequence shown here is derived from an EMBL/GenBank/DDBJ whole genome shotgun (WGS) entry which is preliminary data.</text>
</comment>
<accession>A0A401UKD1</accession>
<dbReference type="AlphaFoldDB" id="A0A401UKD1"/>
<dbReference type="OrthoDB" id="1937869at2"/>
<dbReference type="EMBL" id="BHYK01000007">
    <property type="protein sequence ID" value="GCD10023.1"/>
    <property type="molecule type" value="Genomic_DNA"/>
</dbReference>
<dbReference type="Proteomes" id="UP000287872">
    <property type="component" value="Unassembled WGS sequence"/>
</dbReference>
<protein>
    <submittedName>
        <fullName evidence="1">Uncharacterized protein</fullName>
    </submittedName>
</protein>
<evidence type="ECO:0000313" key="2">
    <source>
        <dbReference type="Proteomes" id="UP000287872"/>
    </source>
</evidence>
<keyword evidence="2" id="KW-1185">Reference proteome</keyword>